<feature type="transmembrane region" description="Helical" evidence="9">
    <location>
        <begin position="391"/>
        <end position="410"/>
    </location>
</feature>
<dbReference type="RefSeq" id="WP_217064829.1">
    <property type="nucleotide sequence ID" value="NZ_JAHQCS010000055.1"/>
</dbReference>
<keyword evidence="4 9" id="KW-0812">Transmembrane</keyword>
<reference evidence="11 12" key="1">
    <citation type="submission" date="2021-06" db="EMBL/GenBank/DDBJ databases">
        <title>Bacillus sp. RD4P76, an endophyte from a halophyte.</title>
        <authorList>
            <person name="Sun J.-Q."/>
        </authorList>
    </citation>
    <scope>NUCLEOTIDE SEQUENCE [LARGE SCALE GENOMIC DNA]</scope>
    <source>
        <strain evidence="11 12">CGMCC 1.15917</strain>
    </source>
</reference>
<evidence type="ECO:0000256" key="5">
    <source>
        <dbReference type="ARBA" id="ARBA00022927"/>
    </source>
</evidence>
<keyword evidence="12" id="KW-1185">Reference proteome</keyword>
<evidence type="ECO:0000313" key="11">
    <source>
        <dbReference type="EMBL" id="MBU9710938.1"/>
    </source>
</evidence>
<keyword evidence="6 9" id="KW-1133">Transmembrane helix</keyword>
<comment type="function">
    <text evidence="9">The central subunit of the protein translocation channel SecYEG. Consists of two halves formed by TMs 1-5 and 6-10. These two domains form a lateral gate at the front which open onto the bilayer between TMs 2 and 7, and are clamped together by SecE at the back. The channel is closed by both a pore ring composed of hydrophobic SecY resides and a short helix (helix 2A) on the extracellular side of the membrane which forms a plug. The plug probably moves laterally to allow the channel to open. The ring and the pore may move independently.</text>
</comment>
<comment type="subunit">
    <text evidence="9">Component of the Sec protein translocase complex. Heterotrimer consisting of SecY, SecE and SecG subunits. The heterotrimers can form oligomers, although 1 heterotrimer is thought to be able to translocate proteins. Interacts with the ribosome. Interacts with SecDF, and other proteins may be involved. Interacts with SecA.</text>
</comment>
<evidence type="ECO:0000256" key="6">
    <source>
        <dbReference type="ARBA" id="ARBA00022989"/>
    </source>
</evidence>
<evidence type="ECO:0000256" key="1">
    <source>
        <dbReference type="ARBA" id="ARBA00004141"/>
    </source>
</evidence>
<evidence type="ECO:0000256" key="8">
    <source>
        <dbReference type="ARBA" id="ARBA00023136"/>
    </source>
</evidence>
<accession>A0ABS6JB80</accession>
<feature type="transmembrane region" description="Helical" evidence="9">
    <location>
        <begin position="176"/>
        <end position="197"/>
    </location>
</feature>
<feature type="transmembrane region" description="Helical" evidence="9">
    <location>
        <begin position="209"/>
        <end position="232"/>
    </location>
</feature>
<evidence type="ECO:0000256" key="10">
    <source>
        <dbReference type="RuleBase" id="RU004349"/>
    </source>
</evidence>
<sequence>MFATIRNIFRVGDLRNKIIFTLLMLVVFRIGAHIPAPGVRAEVLDFGDLAALGFLNTFGGGALENFSVFATGIMPYITASIIVQLLRMDVVPKFAEWAKEGESGRKKLAQVTRYGTIGIAFFQALALSIGFNNIMPGLVPDPTIVKYLLIAVVLTAGTAFLMWLGEQITVKGVGNGISIIIFAGIASGIPTGVNQLYATYIADAGDQLFINIVTIFLISLAILAIVVGVIFVQQAVRKIPVQYAKKIAAGGRPSGGQSSHLPLKVNTAGVIPVIFASALFFLPQTVAGIVGSDTGVGAWIIRYIDLSSPVGMIVYAALIIAFAYFYTFVQINPEQMANNLKKQNGFIPGIRPGKTTEAYIVRTLYRLVFVGSIFLATVAIIPLIFTSAIGLPPAVQIGGTGLLIVVGVALDTMKQIESQLIDRRYTGFLKRSS</sequence>
<keyword evidence="7 9" id="KW-0811">Translocation</keyword>
<evidence type="ECO:0000256" key="3">
    <source>
        <dbReference type="ARBA" id="ARBA00022448"/>
    </source>
</evidence>
<keyword evidence="9" id="KW-1003">Cell membrane</keyword>
<feature type="transmembrane region" description="Helical" evidence="9">
    <location>
        <begin position="364"/>
        <end position="385"/>
    </location>
</feature>
<evidence type="ECO:0000256" key="2">
    <source>
        <dbReference type="ARBA" id="ARBA00005751"/>
    </source>
</evidence>
<comment type="caution">
    <text evidence="11">The sequence shown here is derived from an EMBL/GenBank/DDBJ whole genome shotgun (WGS) entry which is preliminary data.</text>
</comment>
<dbReference type="Pfam" id="PF00344">
    <property type="entry name" value="SecY"/>
    <property type="match status" value="1"/>
</dbReference>
<proteinExistence type="inferred from homology"/>
<dbReference type="PIRSF" id="PIRSF004557">
    <property type="entry name" value="SecY"/>
    <property type="match status" value="1"/>
</dbReference>
<comment type="similarity">
    <text evidence="2 9 10">Belongs to the SecY/SEC61-alpha family.</text>
</comment>
<evidence type="ECO:0000313" key="12">
    <source>
        <dbReference type="Proteomes" id="UP000784880"/>
    </source>
</evidence>
<comment type="subcellular location">
    <subcellularLocation>
        <location evidence="9">Cell membrane</location>
        <topology evidence="9">Multi-pass membrane protein</topology>
    </subcellularLocation>
    <subcellularLocation>
        <location evidence="1">Membrane</location>
        <topology evidence="1">Multi-pass membrane protein</topology>
    </subcellularLocation>
</comment>
<dbReference type="Proteomes" id="UP000784880">
    <property type="component" value="Unassembled WGS sequence"/>
</dbReference>
<dbReference type="InterPro" id="IPR002208">
    <property type="entry name" value="SecY/SEC61-alpha"/>
</dbReference>
<dbReference type="PANTHER" id="PTHR10906">
    <property type="entry name" value="SECY/SEC61-ALPHA FAMILY MEMBER"/>
    <property type="match status" value="1"/>
</dbReference>
<dbReference type="InterPro" id="IPR026593">
    <property type="entry name" value="SecY"/>
</dbReference>
<organism evidence="11 12">
    <name type="scientific">Evansella tamaricis</name>
    <dbReference type="NCBI Taxonomy" id="2069301"/>
    <lineage>
        <taxon>Bacteria</taxon>
        <taxon>Bacillati</taxon>
        <taxon>Bacillota</taxon>
        <taxon>Bacilli</taxon>
        <taxon>Bacillales</taxon>
        <taxon>Bacillaceae</taxon>
        <taxon>Evansella</taxon>
    </lineage>
</organism>
<dbReference type="PROSITE" id="PS00756">
    <property type="entry name" value="SECY_2"/>
    <property type="match status" value="1"/>
</dbReference>
<dbReference type="EMBL" id="JAHQCS010000055">
    <property type="protein sequence ID" value="MBU9710938.1"/>
    <property type="molecule type" value="Genomic_DNA"/>
</dbReference>
<keyword evidence="5 9" id="KW-0653">Protein transport</keyword>
<gene>
    <name evidence="9 11" type="primary">secY</name>
    <name evidence="11" type="ORF">KS419_04205</name>
</gene>
<name>A0ABS6JB80_9BACI</name>
<keyword evidence="3 9" id="KW-0813">Transport</keyword>
<dbReference type="InterPro" id="IPR030659">
    <property type="entry name" value="SecY_CS"/>
</dbReference>
<feature type="transmembrane region" description="Helical" evidence="9">
    <location>
        <begin position="310"/>
        <end position="329"/>
    </location>
</feature>
<evidence type="ECO:0000256" key="7">
    <source>
        <dbReference type="ARBA" id="ARBA00023010"/>
    </source>
</evidence>
<comment type="caution">
    <text evidence="9">Lacks conserved residue(s) required for the propagation of feature annotation.</text>
</comment>
<dbReference type="HAMAP" id="MF_01465">
    <property type="entry name" value="SecY"/>
    <property type="match status" value="1"/>
</dbReference>
<feature type="transmembrane region" description="Helical" evidence="9">
    <location>
        <begin position="268"/>
        <end position="290"/>
    </location>
</feature>
<dbReference type="NCBIfam" id="TIGR00967">
    <property type="entry name" value="3a0501s007"/>
    <property type="match status" value="1"/>
</dbReference>
<feature type="transmembrane region" description="Helical" evidence="9">
    <location>
        <begin position="65"/>
        <end position="86"/>
    </location>
</feature>
<evidence type="ECO:0000256" key="4">
    <source>
        <dbReference type="ARBA" id="ARBA00022692"/>
    </source>
</evidence>
<protein>
    <recommendedName>
        <fullName evidence="9">Protein translocase subunit SecY</fullName>
    </recommendedName>
</protein>
<keyword evidence="8 9" id="KW-0472">Membrane</keyword>
<feature type="transmembrane region" description="Helical" evidence="9">
    <location>
        <begin position="114"/>
        <end position="132"/>
    </location>
</feature>
<evidence type="ECO:0000256" key="9">
    <source>
        <dbReference type="HAMAP-Rule" id="MF_01465"/>
    </source>
</evidence>
<feature type="transmembrane region" description="Helical" evidence="9">
    <location>
        <begin position="144"/>
        <end position="164"/>
    </location>
</feature>